<accession>A0A221SWZ7</accession>
<dbReference type="Proteomes" id="UP000259030">
    <property type="component" value="Chromosome"/>
</dbReference>
<name>A0A221SWZ7_9DEIO</name>
<proteinExistence type="predicted"/>
<keyword evidence="2" id="KW-1185">Reference proteome</keyword>
<evidence type="ECO:0000313" key="2">
    <source>
        <dbReference type="Proteomes" id="UP000259030"/>
    </source>
</evidence>
<dbReference type="KEGG" id="dfc:DFI_09190"/>
<dbReference type="RefSeq" id="WP_027461873.1">
    <property type="nucleotide sequence ID" value="NZ_CP021081.1"/>
</dbReference>
<gene>
    <name evidence="1" type="ORF">DFI_09190</name>
</gene>
<dbReference type="AlphaFoldDB" id="A0A221SWZ7"/>
<dbReference type="STRING" id="317577.GCA_000419625_02077"/>
<reference evidence="1 2" key="1">
    <citation type="submission" date="2017-05" db="EMBL/GenBank/DDBJ databases">
        <title>The complete genome sequence of Deinococcus ficus isolated from the rhizosphere of the Ficus religiosa L. in Taiwan.</title>
        <authorList>
            <person name="Wu K.-M."/>
            <person name="Liao T.-L."/>
            <person name="Liu Y.-M."/>
            <person name="Young C.-C."/>
            <person name="Tsai S.-F."/>
        </authorList>
    </citation>
    <scope>NUCLEOTIDE SEQUENCE [LARGE SCALE GENOMIC DNA]</scope>
    <source>
        <strain evidence="1 2">CC-FR2-10</strain>
    </source>
</reference>
<protein>
    <submittedName>
        <fullName evidence="1">Uncharacterized protein</fullName>
    </submittedName>
</protein>
<sequence>MPLDLPQQWFVLVEALQAKGWREEAGDVPTDWWSLYQQSFVRQGQRIVLSLLTEPYGDGPPWAVGASREFPENRQAAAQLGTLVLGRGWRDHLGAFLRAFDS</sequence>
<evidence type="ECO:0000313" key="1">
    <source>
        <dbReference type="EMBL" id="ASN81158.1"/>
    </source>
</evidence>
<organism evidence="1 2">
    <name type="scientific">Deinococcus ficus</name>
    <dbReference type="NCBI Taxonomy" id="317577"/>
    <lineage>
        <taxon>Bacteria</taxon>
        <taxon>Thermotogati</taxon>
        <taxon>Deinococcota</taxon>
        <taxon>Deinococci</taxon>
        <taxon>Deinococcales</taxon>
        <taxon>Deinococcaceae</taxon>
        <taxon>Deinococcus</taxon>
    </lineage>
</organism>
<dbReference type="EMBL" id="CP021081">
    <property type="protein sequence ID" value="ASN81158.1"/>
    <property type="molecule type" value="Genomic_DNA"/>
</dbReference>